<dbReference type="Gene3D" id="1.10.443.10">
    <property type="entry name" value="Intergrase catalytic core"/>
    <property type="match status" value="1"/>
</dbReference>
<protein>
    <submittedName>
        <fullName evidence="4">Recombinase XerD</fullName>
    </submittedName>
</protein>
<dbReference type="SUPFAM" id="SSF56349">
    <property type="entry name" value="DNA breaking-rejoining enzymes"/>
    <property type="match status" value="1"/>
</dbReference>
<accession>A0A374NX12</accession>
<gene>
    <name evidence="3" type="ORF">CE91St55_68020</name>
    <name evidence="4" type="ORF">DXD79_31120</name>
</gene>
<name>A0A374NX12_9FIRM</name>
<reference evidence="3" key="2">
    <citation type="submission" date="2022-01" db="EMBL/GenBank/DDBJ databases">
        <title>Novel bile acid biosynthetic pathways are enriched in the microbiome of centenarians.</title>
        <authorList>
            <person name="Sato Y."/>
            <person name="Atarashi K."/>
            <person name="Plichta R.D."/>
            <person name="Arai Y."/>
            <person name="Sasajima S."/>
            <person name="Kearney M.S."/>
            <person name="Suda W."/>
            <person name="Takeshita K."/>
            <person name="Sasaki T."/>
            <person name="Okamoto S."/>
            <person name="Skelly N.A."/>
            <person name="Okamura Y."/>
            <person name="Vlamakis H."/>
            <person name="Li Y."/>
            <person name="Tanoue T."/>
            <person name="Takei H."/>
            <person name="Nittono H."/>
            <person name="Narushima S."/>
            <person name="Irie J."/>
            <person name="Itoh H."/>
            <person name="Moriya K."/>
            <person name="Sugiura Y."/>
            <person name="Suematsu M."/>
            <person name="Moritoki N."/>
            <person name="Shibata S."/>
            <person name="Littman R.D."/>
            <person name="Fischbach A.M."/>
            <person name="Uwamino Y."/>
            <person name="Inoue T."/>
            <person name="Honda A."/>
            <person name="Hattori M."/>
            <person name="Murai T."/>
            <person name="Xavier J.R."/>
            <person name="Hirose N."/>
            <person name="Honda K."/>
        </authorList>
    </citation>
    <scope>NUCLEOTIDE SEQUENCE</scope>
    <source>
        <strain evidence="3">CE91-St55</strain>
    </source>
</reference>
<dbReference type="InterPro" id="IPR011010">
    <property type="entry name" value="DNA_brk_join_enz"/>
</dbReference>
<dbReference type="PANTHER" id="PTHR30349:SF82">
    <property type="entry name" value="INTEGRASE_RECOMBINASE YOEC-RELATED"/>
    <property type="match status" value="1"/>
</dbReference>
<dbReference type="RefSeq" id="WP_118033320.1">
    <property type="nucleotide sequence ID" value="NZ_BQNJ01000003.1"/>
</dbReference>
<organism evidence="4 5">
    <name type="scientific">Hungatella hathewayi</name>
    <dbReference type="NCBI Taxonomy" id="154046"/>
    <lineage>
        <taxon>Bacteria</taxon>
        <taxon>Bacillati</taxon>
        <taxon>Bacillota</taxon>
        <taxon>Clostridia</taxon>
        <taxon>Lachnospirales</taxon>
        <taxon>Lachnospiraceae</taxon>
        <taxon>Hungatella</taxon>
    </lineage>
</organism>
<dbReference type="GO" id="GO:0006310">
    <property type="term" value="P:DNA recombination"/>
    <property type="evidence" value="ECO:0007669"/>
    <property type="project" value="UniProtKB-KW"/>
</dbReference>
<dbReference type="EMBL" id="QSON01000028">
    <property type="protein sequence ID" value="RGI95748.1"/>
    <property type="molecule type" value="Genomic_DNA"/>
</dbReference>
<dbReference type="PROSITE" id="PS51898">
    <property type="entry name" value="TYR_RECOMBINASE"/>
    <property type="match status" value="1"/>
</dbReference>
<dbReference type="GO" id="GO:0003677">
    <property type="term" value="F:DNA binding"/>
    <property type="evidence" value="ECO:0007669"/>
    <property type="project" value="InterPro"/>
</dbReference>
<evidence type="ECO:0000256" key="1">
    <source>
        <dbReference type="ARBA" id="ARBA00023172"/>
    </source>
</evidence>
<dbReference type="PANTHER" id="PTHR30349">
    <property type="entry name" value="PHAGE INTEGRASE-RELATED"/>
    <property type="match status" value="1"/>
</dbReference>
<sequence>MNKTTEPIRDKKKLQELFAYLKGKNMRDYVMAKTQLNTALRISDIVPLRVCDFFHQSGYFREYIALKEQKTGKEKHIAINTALKSTLKNYIKDYNLQYDDYLFASRKGRGKKHISTTQAQRILQDAGQALHLDNFNSHSLRKTWGYDAYNKTHNIALIMQVYNHSSAEVTLRYIGITQTDKDNLYNMIQF</sequence>
<dbReference type="Proteomes" id="UP000263014">
    <property type="component" value="Unassembled WGS sequence"/>
</dbReference>
<dbReference type="Proteomes" id="UP001055091">
    <property type="component" value="Unassembled WGS sequence"/>
</dbReference>
<proteinExistence type="predicted"/>
<dbReference type="Pfam" id="PF00589">
    <property type="entry name" value="Phage_integrase"/>
    <property type="match status" value="1"/>
</dbReference>
<evidence type="ECO:0000259" key="2">
    <source>
        <dbReference type="PROSITE" id="PS51898"/>
    </source>
</evidence>
<keyword evidence="1" id="KW-0233">DNA recombination</keyword>
<dbReference type="InterPro" id="IPR050090">
    <property type="entry name" value="Tyrosine_recombinase_XerCD"/>
</dbReference>
<evidence type="ECO:0000313" key="4">
    <source>
        <dbReference type="EMBL" id="RGI95748.1"/>
    </source>
</evidence>
<evidence type="ECO:0000313" key="5">
    <source>
        <dbReference type="Proteomes" id="UP000263014"/>
    </source>
</evidence>
<dbReference type="InterPro" id="IPR013762">
    <property type="entry name" value="Integrase-like_cat_sf"/>
</dbReference>
<feature type="domain" description="Tyr recombinase" evidence="2">
    <location>
        <begin position="3"/>
        <end position="186"/>
    </location>
</feature>
<dbReference type="AlphaFoldDB" id="A0A374NX12"/>
<dbReference type="GO" id="GO:0015074">
    <property type="term" value="P:DNA integration"/>
    <property type="evidence" value="ECO:0007669"/>
    <property type="project" value="InterPro"/>
</dbReference>
<evidence type="ECO:0000313" key="3">
    <source>
        <dbReference type="EMBL" id="GKH04821.1"/>
    </source>
</evidence>
<comment type="caution">
    <text evidence="4">The sequence shown here is derived from an EMBL/GenBank/DDBJ whole genome shotgun (WGS) entry which is preliminary data.</text>
</comment>
<reference evidence="4 5" key="1">
    <citation type="submission" date="2018-08" db="EMBL/GenBank/DDBJ databases">
        <title>A genome reference for cultivated species of the human gut microbiota.</title>
        <authorList>
            <person name="Zou Y."/>
            <person name="Xue W."/>
            <person name="Luo G."/>
        </authorList>
    </citation>
    <scope>NUCLEOTIDE SEQUENCE [LARGE SCALE GENOMIC DNA]</scope>
    <source>
        <strain evidence="4 5">TM09-12</strain>
    </source>
</reference>
<dbReference type="EMBL" id="BQNJ01000003">
    <property type="protein sequence ID" value="GKH04821.1"/>
    <property type="molecule type" value="Genomic_DNA"/>
</dbReference>
<dbReference type="InterPro" id="IPR002104">
    <property type="entry name" value="Integrase_catalytic"/>
</dbReference>